<keyword evidence="2" id="KW-0175">Coiled coil</keyword>
<name>A0AAE3UEJ5_9BACT</name>
<dbReference type="RefSeq" id="WP_314509863.1">
    <property type="nucleotide sequence ID" value="NZ_JASJOU010000002.1"/>
</dbReference>
<evidence type="ECO:0000313" key="4">
    <source>
        <dbReference type="EMBL" id="MDJ1500327.1"/>
    </source>
</evidence>
<reference evidence="4" key="1">
    <citation type="submission" date="2023-05" db="EMBL/GenBank/DDBJ databases">
        <authorList>
            <person name="Zhang X."/>
        </authorList>
    </citation>
    <scope>NUCLEOTIDE SEQUENCE</scope>
    <source>
        <strain evidence="4">BD1B2-1</strain>
    </source>
</reference>
<keyword evidence="5" id="KW-1185">Reference proteome</keyword>
<dbReference type="PROSITE" id="PS50943">
    <property type="entry name" value="HTH_CROC1"/>
    <property type="match status" value="1"/>
</dbReference>
<dbReference type="PANTHER" id="PTHR43236:SF1">
    <property type="entry name" value="BLL7220 PROTEIN"/>
    <property type="match status" value="1"/>
</dbReference>
<comment type="caution">
    <text evidence="4">The sequence shown here is derived from an EMBL/GenBank/DDBJ whole genome shotgun (WGS) entry which is preliminary data.</text>
</comment>
<dbReference type="Pfam" id="PF06114">
    <property type="entry name" value="Peptidase_M78"/>
    <property type="match status" value="1"/>
</dbReference>
<dbReference type="GO" id="GO:0003677">
    <property type="term" value="F:DNA binding"/>
    <property type="evidence" value="ECO:0007669"/>
    <property type="project" value="InterPro"/>
</dbReference>
<comment type="similarity">
    <text evidence="1">Belongs to the short-chain fatty acyl-CoA assimilation regulator (ScfR) family.</text>
</comment>
<dbReference type="InterPro" id="IPR010359">
    <property type="entry name" value="IrrE_HExxH"/>
</dbReference>
<evidence type="ECO:0000256" key="2">
    <source>
        <dbReference type="SAM" id="Coils"/>
    </source>
</evidence>
<sequence>MLNLIQQLRSLENNLELLEKKTGISRERLNSITEGQAEPSMTEVRALSKVLKLSIDFLLGENEEFSEIKVLFRSSTPKEDTFKIDRISHIIGNIVALIGNNKSISPLFTSISSFDSNKAINAVALAYKFRELFFKNDVISPLISLPRILVEELQCVLSVSDLGKDTDGASAVIDSIPFIFVSPRFEGRMLYTIAHELGHILAHLSENQNFGAIDKEITYLKNNRVHEESFANIFAGSLLLPQRGVGETLKYIRAQNRSQGPIGDIEIIYLSRVYGVSFEVAAKRCEELELLPEGGAISLYEYLKKVHGGPEQRAKQLSLPERAKIDFPNIPAYIVHAALDKINQGELSLGKASEILRMPITKIVNLNASNN</sequence>
<dbReference type="Gene3D" id="1.10.260.40">
    <property type="entry name" value="lambda repressor-like DNA-binding domains"/>
    <property type="match status" value="1"/>
</dbReference>
<evidence type="ECO:0000256" key="1">
    <source>
        <dbReference type="ARBA" id="ARBA00007227"/>
    </source>
</evidence>
<feature type="coiled-coil region" evidence="2">
    <location>
        <begin position="1"/>
        <end position="28"/>
    </location>
</feature>
<accession>A0AAE3UEJ5</accession>
<dbReference type="Proteomes" id="UP001232063">
    <property type="component" value="Unassembled WGS sequence"/>
</dbReference>
<evidence type="ECO:0000259" key="3">
    <source>
        <dbReference type="PROSITE" id="PS50943"/>
    </source>
</evidence>
<dbReference type="PANTHER" id="PTHR43236">
    <property type="entry name" value="ANTITOXIN HIGA1"/>
    <property type="match status" value="1"/>
</dbReference>
<dbReference type="EMBL" id="JASJOU010000002">
    <property type="protein sequence ID" value="MDJ1500327.1"/>
    <property type="molecule type" value="Genomic_DNA"/>
</dbReference>
<dbReference type="InterPro" id="IPR001387">
    <property type="entry name" value="Cro/C1-type_HTH"/>
</dbReference>
<dbReference type="SMART" id="SM00530">
    <property type="entry name" value="HTH_XRE"/>
    <property type="match status" value="1"/>
</dbReference>
<protein>
    <submittedName>
        <fullName evidence="4">XRE family transcriptional regulator</fullName>
    </submittedName>
</protein>
<evidence type="ECO:0000313" key="5">
    <source>
        <dbReference type="Proteomes" id="UP001232063"/>
    </source>
</evidence>
<organism evidence="4 5">
    <name type="scientific">Xanthocytophaga agilis</name>
    <dbReference type="NCBI Taxonomy" id="3048010"/>
    <lineage>
        <taxon>Bacteria</taxon>
        <taxon>Pseudomonadati</taxon>
        <taxon>Bacteroidota</taxon>
        <taxon>Cytophagia</taxon>
        <taxon>Cytophagales</taxon>
        <taxon>Rhodocytophagaceae</taxon>
        <taxon>Xanthocytophaga</taxon>
    </lineage>
</organism>
<proteinExistence type="inferred from homology"/>
<feature type="domain" description="HTH cro/C1-type" evidence="3">
    <location>
        <begin position="18"/>
        <end position="58"/>
    </location>
</feature>
<gene>
    <name evidence="4" type="ORF">QNI22_06715</name>
</gene>
<dbReference type="AlphaFoldDB" id="A0AAE3UEJ5"/>
<dbReference type="InterPro" id="IPR052345">
    <property type="entry name" value="Rad_response_metalloprotease"/>
</dbReference>
<dbReference type="SUPFAM" id="SSF47413">
    <property type="entry name" value="lambda repressor-like DNA-binding domains"/>
    <property type="match status" value="1"/>
</dbReference>
<dbReference type="CDD" id="cd00093">
    <property type="entry name" value="HTH_XRE"/>
    <property type="match status" value="1"/>
</dbReference>
<dbReference type="Gene3D" id="1.10.10.2910">
    <property type="match status" value="1"/>
</dbReference>
<dbReference type="Pfam" id="PF01381">
    <property type="entry name" value="HTH_3"/>
    <property type="match status" value="1"/>
</dbReference>
<dbReference type="InterPro" id="IPR010982">
    <property type="entry name" value="Lambda_DNA-bd_dom_sf"/>
</dbReference>